<dbReference type="PANTHER" id="PTHR40050:SF1">
    <property type="entry name" value="INNER SPORE COAT PROTEIN H"/>
    <property type="match status" value="1"/>
</dbReference>
<evidence type="ECO:0000256" key="1">
    <source>
        <dbReference type="ARBA" id="ARBA00022729"/>
    </source>
</evidence>
<feature type="signal peptide" evidence="2">
    <location>
        <begin position="1"/>
        <end position="19"/>
    </location>
</feature>
<dbReference type="Proteomes" id="UP000256980">
    <property type="component" value="Unassembled WGS sequence"/>
</dbReference>
<keyword evidence="5" id="KW-1185">Reference proteome</keyword>
<dbReference type="EMBL" id="QRDV01000008">
    <property type="protein sequence ID" value="RED42675.1"/>
    <property type="molecule type" value="Genomic_DNA"/>
</dbReference>
<organism evidence="4 5">
    <name type="scientific">Winogradskyella eximia</name>
    <dbReference type="NCBI Taxonomy" id="262006"/>
    <lineage>
        <taxon>Bacteria</taxon>
        <taxon>Pseudomonadati</taxon>
        <taxon>Bacteroidota</taxon>
        <taxon>Flavobacteriia</taxon>
        <taxon>Flavobacteriales</taxon>
        <taxon>Flavobacteriaceae</taxon>
        <taxon>Winogradskyella</taxon>
    </lineage>
</organism>
<feature type="domain" description="LTD" evidence="3">
    <location>
        <begin position="535"/>
        <end position="699"/>
    </location>
</feature>
<dbReference type="NCBIfam" id="TIGR04183">
    <property type="entry name" value="Por_Secre_tail"/>
    <property type="match status" value="1"/>
</dbReference>
<evidence type="ECO:0000256" key="2">
    <source>
        <dbReference type="SAM" id="SignalP"/>
    </source>
</evidence>
<dbReference type="Gene3D" id="2.60.40.1260">
    <property type="entry name" value="Lamin Tail domain"/>
    <property type="match status" value="1"/>
</dbReference>
<evidence type="ECO:0000259" key="3">
    <source>
        <dbReference type="PROSITE" id="PS51841"/>
    </source>
</evidence>
<comment type="caution">
    <text evidence="4">The sequence shown here is derived from an EMBL/GenBank/DDBJ whole genome shotgun (WGS) entry which is preliminary data.</text>
</comment>
<dbReference type="SUPFAM" id="SSF74853">
    <property type="entry name" value="Lamin A/C globular tail domain"/>
    <property type="match status" value="1"/>
</dbReference>
<keyword evidence="1 2" id="KW-0732">Signal</keyword>
<sequence length="772" mass="85481">MKKTITILLIFLLSMNAFSQDLYDINSIQTIEIQFAQSNWDALLDAEKAGDNNYTEATSVTINGTVYNQVGVKYKGNSSYSANQTKNPFHIELDTYVDQDHQGYTDIKLANVMFDPSFVRETVAYNIVNQYMDAPQANYANVYVNGTLIGLYTNTESISKKFVNKHFNSNDNAFFSCSPPDGAGPQSTNLPNLQYLGTSYTSYDDAYEIKSDDDDDPSVALAHWDDLIDLTYTLNNDITNIESVLDVDMAIWMLAFDNVMVNLDSYIGQFKQNYYLYKDNNGQFKPVVWDLNMSFGTFAMTGESSGGGGPGGGGGGSLNTTTQKAQLDHLLHDTSSDFPLISKLLAVPKYKRMYLAHYKTILTENISNSNYLTLANDYQAIISTAVTADTNKFYTDAQFTGNINTDYSLGMNTASGLTNLMSSRSSYLLSQSDFTNTQPTINNLGSSVAIPTIGDDISITANVTDTNNVYLGYRTDESIPFTKVEMFDDGAHNDGAAGDNVYGIDVTIDDAYMQYYIYAENSNIGAFSPARAEYEFYTVDATYATLNVGDLVINEILASNDTGETDEEGEYEDWIELYNTTDATLSLDNLYLSDDASDPLVYQFPAGTTLDADSYLIVWCDKDPEQGDFHADFKFSSGGETAILSYADGTILQNITFGEQTTDMAYARNPNGTGDFVIQAPTFGANNETLSVDEVTFNNHLKYFPNPTNNYLTLENTNFSIESVEVYNLQGQQLFKGSYVNENAVNIDFTSFSKGLYLVVVNEITVLKIARK</sequence>
<dbReference type="RefSeq" id="WP_115818320.1">
    <property type="nucleotide sequence ID" value="NZ_QRDV01000008.1"/>
</dbReference>
<dbReference type="Pfam" id="PF08757">
    <property type="entry name" value="CotH"/>
    <property type="match status" value="1"/>
</dbReference>
<dbReference type="Pfam" id="PF18962">
    <property type="entry name" value="Por_Secre_tail"/>
    <property type="match status" value="1"/>
</dbReference>
<proteinExistence type="predicted"/>
<gene>
    <name evidence="4" type="ORF">DFQ10_10882</name>
</gene>
<dbReference type="InterPro" id="IPR001322">
    <property type="entry name" value="Lamin_tail_dom"/>
</dbReference>
<name>A0A3D9GZL5_9FLAO</name>
<dbReference type="InterPro" id="IPR014867">
    <property type="entry name" value="Spore_coat_CotH_CotH2/3/7"/>
</dbReference>
<dbReference type="AlphaFoldDB" id="A0A3D9GZL5"/>
<dbReference type="InterPro" id="IPR026444">
    <property type="entry name" value="Secre_tail"/>
</dbReference>
<dbReference type="PANTHER" id="PTHR40050">
    <property type="entry name" value="INNER SPORE COAT PROTEIN H"/>
    <property type="match status" value="1"/>
</dbReference>
<protein>
    <submittedName>
        <fullName evidence="4">Putative secreted protein (Por secretion system target)</fullName>
    </submittedName>
</protein>
<evidence type="ECO:0000313" key="4">
    <source>
        <dbReference type="EMBL" id="RED42675.1"/>
    </source>
</evidence>
<dbReference type="PROSITE" id="PS51841">
    <property type="entry name" value="LTD"/>
    <property type="match status" value="1"/>
</dbReference>
<dbReference type="OrthoDB" id="8901262at2"/>
<dbReference type="InterPro" id="IPR036415">
    <property type="entry name" value="Lamin_tail_dom_sf"/>
</dbReference>
<accession>A0A3D9GZL5</accession>
<feature type="chain" id="PRO_5017811743" evidence="2">
    <location>
        <begin position="20"/>
        <end position="772"/>
    </location>
</feature>
<evidence type="ECO:0000313" key="5">
    <source>
        <dbReference type="Proteomes" id="UP000256980"/>
    </source>
</evidence>
<reference evidence="4 5" key="1">
    <citation type="submission" date="2018-07" db="EMBL/GenBank/DDBJ databases">
        <title>Genomic Encyclopedia of Type Strains, Phase III (KMG-III): the genomes of soil and plant-associated and newly described type strains.</title>
        <authorList>
            <person name="Whitman W."/>
        </authorList>
    </citation>
    <scope>NUCLEOTIDE SEQUENCE [LARGE SCALE GENOMIC DNA]</scope>
    <source>
        <strain evidence="4 5">CECT 7946</strain>
    </source>
</reference>
<dbReference type="Pfam" id="PF00932">
    <property type="entry name" value="LTD"/>
    <property type="match status" value="1"/>
</dbReference>